<evidence type="ECO:0000313" key="2">
    <source>
        <dbReference type="Proteomes" id="UP000190105"/>
    </source>
</evidence>
<reference evidence="2" key="1">
    <citation type="submission" date="2017-02" db="EMBL/GenBank/DDBJ databases">
        <authorList>
            <person name="Varghese N."/>
            <person name="Submissions S."/>
        </authorList>
    </citation>
    <scope>NUCLEOTIDE SEQUENCE [LARGE SCALE GENOMIC DNA]</scope>
    <source>
        <strain evidence="2">USBA 833</strain>
    </source>
</reference>
<sequence length="134" mass="15582">MPLGEAGKRRFGRMKRSVLPDEYEAVSRMIVQDLGIDNFDSTTFEAARLMYYPSTSIDGEYFFKFNDDIWLNPDDVLKRYENWRDTSLWPKGEKEEKAIKKECVRQGNPVEKEGVIGAFCRAYNIHFGRGSLLL</sequence>
<keyword evidence="2" id="KW-1185">Reference proteome</keyword>
<evidence type="ECO:0000313" key="1">
    <source>
        <dbReference type="EMBL" id="SKA93868.1"/>
    </source>
</evidence>
<protein>
    <submittedName>
        <fullName evidence="1">Uncharacterized protein</fullName>
    </submittedName>
</protein>
<dbReference type="STRING" id="1147123.SAMN05443428_1154"/>
<gene>
    <name evidence="1" type="ORF">SAMN05443428_1154</name>
</gene>
<dbReference type="AlphaFoldDB" id="A0A1T4XXD7"/>
<organism evidence="1 2">
    <name type="scientific">Caloramator quimbayensis</name>
    <dbReference type="NCBI Taxonomy" id="1147123"/>
    <lineage>
        <taxon>Bacteria</taxon>
        <taxon>Bacillati</taxon>
        <taxon>Bacillota</taxon>
        <taxon>Clostridia</taxon>
        <taxon>Eubacteriales</taxon>
        <taxon>Clostridiaceae</taxon>
        <taxon>Caloramator</taxon>
    </lineage>
</organism>
<dbReference type="EMBL" id="FUYH01000015">
    <property type="protein sequence ID" value="SKA93868.1"/>
    <property type="molecule type" value="Genomic_DNA"/>
</dbReference>
<proteinExistence type="predicted"/>
<accession>A0A1T4XXD7</accession>
<name>A0A1T4XXD7_9CLOT</name>
<dbReference type="Proteomes" id="UP000190105">
    <property type="component" value="Unassembled WGS sequence"/>
</dbReference>